<evidence type="ECO:0000259" key="8">
    <source>
        <dbReference type="PROSITE" id="PS51332"/>
    </source>
</evidence>
<gene>
    <name evidence="10" type="ORF">K8I29_18895</name>
</gene>
<dbReference type="Gene3D" id="3.40.50.280">
    <property type="entry name" value="Cobalamin-binding domain"/>
    <property type="match status" value="1"/>
</dbReference>
<dbReference type="InterPro" id="IPR051198">
    <property type="entry name" value="BchE-like"/>
</dbReference>
<keyword evidence="6" id="KW-0408">Iron</keyword>
<evidence type="ECO:0000256" key="3">
    <source>
        <dbReference type="ARBA" id="ARBA00022679"/>
    </source>
</evidence>
<dbReference type="Gene3D" id="3.80.30.20">
    <property type="entry name" value="tm_1862 like domain"/>
    <property type="match status" value="1"/>
</dbReference>
<protein>
    <submittedName>
        <fullName evidence="10">B12-binding domain-containing radical SAM protein</fullName>
    </submittedName>
</protein>
<dbReference type="SFLD" id="SFLDG01082">
    <property type="entry name" value="B12-binding_domain_containing"/>
    <property type="match status" value="1"/>
</dbReference>
<dbReference type="SMART" id="SM00729">
    <property type="entry name" value="Elp3"/>
    <property type="match status" value="1"/>
</dbReference>
<reference evidence="10" key="2">
    <citation type="submission" date="2021-08" db="EMBL/GenBank/DDBJ databases">
        <authorList>
            <person name="Dalcin Martins P."/>
        </authorList>
    </citation>
    <scope>NUCLEOTIDE SEQUENCE</scope>
    <source>
        <strain evidence="10">MAG_39</strain>
    </source>
</reference>
<evidence type="ECO:0000256" key="1">
    <source>
        <dbReference type="ARBA" id="ARBA00001966"/>
    </source>
</evidence>
<dbReference type="PROSITE" id="PS51332">
    <property type="entry name" value="B12_BINDING"/>
    <property type="match status" value="1"/>
</dbReference>
<dbReference type="EMBL" id="JAIOIV010000147">
    <property type="protein sequence ID" value="MBZ0158268.1"/>
    <property type="molecule type" value="Genomic_DNA"/>
</dbReference>
<sequence>MKILLLEHPRSINPERCNDIANTPLSSCLLSGYAAGMLRSRGHEVEIVEGFLDRLTYPEITERVRALRPSLLGVHMVYHWERNSALFHFLEQMKGELGLSVIAYGFYPTIAFEEVLKECPAVDAVILGEPEMTFAGLAEIVAGRGNPLALKGTAARDDSGNVRWQPGELVEDLDSLPFPVRTEGLYRIPEVNIQGSRGCYGKCTFCYINPFYGKGSLWRSRSPENIIAEIDSVIEAKGRKDFYFTDPNFFGPGKRGQERTLRIASLLKERRLHFGIEGRVNDIHDETIGALVEAGLRHILIGLESGKDDSLMRLNKMTTVAQNENALAILRRHGIEPNVGFIMFEPESTLHDIRTNFEFLRRNDLLKNLPITANVLYHHQIVLKGTPAYRHLRETGRLRTESAAAYEGTAAFIHPEVAMLAAIMRRITNFLFNRMADIWSGKVIEPVGARQRYEKVNRLLVETFENMLLVLESGVMPNEGEADVVVKNTEREMDGILKGKEVHA</sequence>
<comment type="caution">
    <text evidence="10">The sequence shown here is derived from an EMBL/GenBank/DDBJ whole genome shotgun (WGS) entry which is preliminary data.</text>
</comment>
<keyword evidence="7" id="KW-0411">Iron-sulfur</keyword>
<dbReference type="SFLD" id="SFLDG01123">
    <property type="entry name" value="methyltransferase_(Class_B)"/>
    <property type="match status" value="1"/>
</dbReference>
<keyword evidence="3" id="KW-0808">Transferase</keyword>
<dbReference type="CDD" id="cd01335">
    <property type="entry name" value="Radical_SAM"/>
    <property type="match status" value="1"/>
</dbReference>
<evidence type="ECO:0000313" key="10">
    <source>
        <dbReference type="EMBL" id="MBZ0158268.1"/>
    </source>
</evidence>
<dbReference type="SUPFAM" id="SSF102114">
    <property type="entry name" value="Radical SAM enzymes"/>
    <property type="match status" value="1"/>
</dbReference>
<accession>A0A953M3F2</accession>
<feature type="domain" description="B12-binding" evidence="8">
    <location>
        <begin position="8"/>
        <end position="148"/>
    </location>
</feature>
<name>A0A953M3F2_9BACT</name>
<dbReference type="GO" id="GO:0005829">
    <property type="term" value="C:cytosol"/>
    <property type="evidence" value="ECO:0007669"/>
    <property type="project" value="TreeGrafter"/>
</dbReference>
<dbReference type="InterPro" id="IPR006638">
    <property type="entry name" value="Elp3/MiaA/NifB-like_rSAM"/>
</dbReference>
<organism evidence="10 11">
    <name type="scientific">Candidatus Nitrobium versatile</name>
    <dbReference type="NCBI Taxonomy" id="2884831"/>
    <lineage>
        <taxon>Bacteria</taxon>
        <taxon>Pseudomonadati</taxon>
        <taxon>Nitrospirota</taxon>
        <taxon>Nitrospiria</taxon>
        <taxon>Nitrospirales</taxon>
        <taxon>Nitrospiraceae</taxon>
        <taxon>Candidatus Nitrobium</taxon>
    </lineage>
</organism>
<dbReference type="PROSITE" id="PS51918">
    <property type="entry name" value="RADICAL_SAM"/>
    <property type="match status" value="1"/>
</dbReference>
<keyword evidence="2" id="KW-0489">Methyltransferase</keyword>
<dbReference type="PANTHER" id="PTHR43409:SF7">
    <property type="entry name" value="BLL1977 PROTEIN"/>
    <property type="match status" value="1"/>
</dbReference>
<evidence type="ECO:0000259" key="9">
    <source>
        <dbReference type="PROSITE" id="PS51918"/>
    </source>
</evidence>
<dbReference type="GO" id="GO:0046872">
    <property type="term" value="F:metal ion binding"/>
    <property type="evidence" value="ECO:0007669"/>
    <property type="project" value="UniProtKB-KW"/>
</dbReference>
<evidence type="ECO:0000313" key="11">
    <source>
        <dbReference type="Proteomes" id="UP000705867"/>
    </source>
</evidence>
<dbReference type="InterPro" id="IPR006158">
    <property type="entry name" value="Cobalamin-bd"/>
</dbReference>
<dbReference type="GO" id="GO:0031419">
    <property type="term" value="F:cobalamin binding"/>
    <property type="evidence" value="ECO:0007669"/>
    <property type="project" value="InterPro"/>
</dbReference>
<evidence type="ECO:0000256" key="6">
    <source>
        <dbReference type="ARBA" id="ARBA00023004"/>
    </source>
</evidence>
<dbReference type="GO" id="GO:0003824">
    <property type="term" value="F:catalytic activity"/>
    <property type="evidence" value="ECO:0007669"/>
    <property type="project" value="InterPro"/>
</dbReference>
<dbReference type="InterPro" id="IPR034466">
    <property type="entry name" value="Methyltransferase_Class_B"/>
</dbReference>
<evidence type="ECO:0000256" key="5">
    <source>
        <dbReference type="ARBA" id="ARBA00022723"/>
    </source>
</evidence>
<keyword evidence="4" id="KW-0949">S-adenosyl-L-methionine</keyword>
<dbReference type="InterPro" id="IPR023404">
    <property type="entry name" value="rSAM_horseshoe"/>
</dbReference>
<evidence type="ECO:0000256" key="2">
    <source>
        <dbReference type="ARBA" id="ARBA00022603"/>
    </source>
</evidence>
<evidence type="ECO:0000256" key="7">
    <source>
        <dbReference type="ARBA" id="ARBA00023014"/>
    </source>
</evidence>
<proteinExistence type="predicted"/>
<comment type="cofactor">
    <cofactor evidence="1">
        <name>[4Fe-4S] cluster</name>
        <dbReference type="ChEBI" id="CHEBI:49883"/>
    </cofactor>
</comment>
<evidence type="ECO:0000256" key="4">
    <source>
        <dbReference type="ARBA" id="ARBA00022691"/>
    </source>
</evidence>
<dbReference type="SFLD" id="SFLDS00029">
    <property type="entry name" value="Radical_SAM"/>
    <property type="match status" value="1"/>
</dbReference>
<dbReference type="Pfam" id="PF04055">
    <property type="entry name" value="Radical_SAM"/>
    <property type="match status" value="1"/>
</dbReference>
<dbReference type="InterPro" id="IPR058240">
    <property type="entry name" value="rSAM_sf"/>
</dbReference>
<dbReference type="PANTHER" id="PTHR43409">
    <property type="entry name" value="ANAEROBIC MAGNESIUM-PROTOPORPHYRIN IX MONOMETHYL ESTER CYCLASE-RELATED"/>
    <property type="match status" value="1"/>
</dbReference>
<reference evidence="10" key="1">
    <citation type="journal article" date="2021" name="bioRxiv">
        <title>Unraveling nitrogen, sulfur and carbon metabolic pathways and microbial community transcriptional responses to substrate deprivation and toxicity stresses in a bioreactor mimicking anoxic brackish coastal sediment conditions.</title>
        <authorList>
            <person name="Martins P.D."/>
            <person name="Echeveste M.J."/>
            <person name="Arshad A."/>
            <person name="Kurth J."/>
            <person name="Ouboter H."/>
            <person name="Jetten M.S.M."/>
            <person name="Welte C.U."/>
        </authorList>
    </citation>
    <scope>NUCLEOTIDE SEQUENCE</scope>
    <source>
        <strain evidence="10">MAG_39</strain>
    </source>
</reference>
<dbReference type="Proteomes" id="UP000705867">
    <property type="component" value="Unassembled WGS sequence"/>
</dbReference>
<dbReference type="GO" id="GO:0051539">
    <property type="term" value="F:4 iron, 4 sulfur cluster binding"/>
    <property type="evidence" value="ECO:0007669"/>
    <property type="project" value="UniProtKB-KW"/>
</dbReference>
<dbReference type="AlphaFoldDB" id="A0A953M3F2"/>
<feature type="domain" description="Radical SAM core" evidence="9">
    <location>
        <begin position="185"/>
        <end position="416"/>
    </location>
</feature>
<keyword evidence="5" id="KW-0479">Metal-binding</keyword>
<dbReference type="InterPro" id="IPR007197">
    <property type="entry name" value="rSAM"/>
</dbReference>